<proteinExistence type="predicted"/>
<protein>
    <submittedName>
        <fullName evidence="3">Alpha/beta hydrolase</fullName>
    </submittedName>
</protein>
<dbReference type="PRINTS" id="PR00412">
    <property type="entry name" value="EPOXHYDRLASE"/>
</dbReference>
<accession>A0A916WWK8</accession>
<dbReference type="Pfam" id="PF00561">
    <property type="entry name" value="Abhydrolase_1"/>
    <property type="match status" value="1"/>
</dbReference>
<dbReference type="InterPro" id="IPR029058">
    <property type="entry name" value="AB_hydrolase_fold"/>
</dbReference>
<evidence type="ECO:0000313" key="4">
    <source>
        <dbReference type="Proteomes" id="UP000621454"/>
    </source>
</evidence>
<evidence type="ECO:0000313" key="3">
    <source>
        <dbReference type="EMBL" id="GGB35656.1"/>
    </source>
</evidence>
<dbReference type="InterPro" id="IPR000639">
    <property type="entry name" value="Epox_hydrolase-like"/>
</dbReference>
<evidence type="ECO:0000259" key="2">
    <source>
        <dbReference type="Pfam" id="PF00561"/>
    </source>
</evidence>
<dbReference type="EMBL" id="BMGC01000017">
    <property type="protein sequence ID" value="GGB35656.1"/>
    <property type="molecule type" value="Genomic_DNA"/>
</dbReference>
<reference evidence="3" key="1">
    <citation type="journal article" date="2014" name="Int. J. Syst. Evol. Microbiol.">
        <title>Complete genome sequence of Corynebacterium casei LMG S-19264T (=DSM 44701T), isolated from a smear-ripened cheese.</title>
        <authorList>
            <consortium name="US DOE Joint Genome Institute (JGI-PGF)"/>
            <person name="Walter F."/>
            <person name="Albersmeier A."/>
            <person name="Kalinowski J."/>
            <person name="Ruckert C."/>
        </authorList>
    </citation>
    <scope>NUCLEOTIDE SEQUENCE</scope>
    <source>
        <strain evidence="3">CGMCC 1.12827</strain>
    </source>
</reference>
<dbReference type="GO" id="GO:0016787">
    <property type="term" value="F:hydrolase activity"/>
    <property type="evidence" value="ECO:0007669"/>
    <property type="project" value="UniProtKB-KW"/>
</dbReference>
<dbReference type="AlphaFoldDB" id="A0A916WWK8"/>
<reference evidence="3" key="2">
    <citation type="submission" date="2020-09" db="EMBL/GenBank/DDBJ databases">
        <authorList>
            <person name="Sun Q."/>
            <person name="Zhou Y."/>
        </authorList>
    </citation>
    <scope>NUCLEOTIDE SEQUENCE</scope>
    <source>
        <strain evidence="3">CGMCC 1.12827</strain>
    </source>
</reference>
<organism evidence="3 4">
    <name type="scientific">Gordonia jinhuaensis</name>
    <dbReference type="NCBI Taxonomy" id="1517702"/>
    <lineage>
        <taxon>Bacteria</taxon>
        <taxon>Bacillati</taxon>
        <taxon>Actinomycetota</taxon>
        <taxon>Actinomycetes</taxon>
        <taxon>Mycobacteriales</taxon>
        <taxon>Gordoniaceae</taxon>
        <taxon>Gordonia</taxon>
    </lineage>
</organism>
<evidence type="ECO:0000256" key="1">
    <source>
        <dbReference type="ARBA" id="ARBA00022801"/>
    </source>
</evidence>
<dbReference type="PANTHER" id="PTHR43329">
    <property type="entry name" value="EPOXIDE HYDROLASE"/>
    <property type="match status" value="1"/>
</dbReference>
<dbReference type="Proteomes" id="UP000621454">
    <property type="component" value="Unassembled WGS sequence"/>
</dbReference>
<feature type="domain" description="AB hydrolase-1" evidence="2">
    <location>
        <begin position="59"/>
        <end position="317"/>
    </location>
</feature>
<dbReference type="InterPro" id="IPR000073">
    <property type="entry name" value="AB_hydrolase_1"/>
</dbReference>
<gene>
    <name evidence="3" type="ORF">GCM10011489_24620</name>
</gene>
<dbReference type="SUPFAM" id="SSF53474">
    <property type="entry name" value="alpha/beta-Hydrolases"/>
    <property type="match status" value="1"/>
</dbReference>
<dbReference type="PRINTS" id="PR00111">
    <property type="entry name" value="ABHYDROLASE"/>
</dbReference>
<dbReference type="RefSeq" id="WP_188586888.1">
    <property type="nucleotide sequence ID" value="NZ_BMGC01000017.1"/>
</dbReference>
<dbReference type="Gene3D" id="3.40.50.1820">
    <property type="entry name" value="alpha/beta hydrolase"/>
    <property type="match status" value="1"/>
</dbReference>
<keyword evidence="4" id="KW-1185">Reference proteome</keyword>
<comment type="caution">
    <text evidence="3">The sequence shown here is derived from an EMBL/GenBank/DDBJ whole genome shotgun (WGS) entry which is preliminary data.</text>
</comment>
<keyword evidence="1 3" id="KW-0378">Hydrolase</keyword>
<sequence length="330" mass="36505">MSVTTDSPPPDPSVVRVEGPWRHLDVRANGIRFHAAEHQAAEHQAGDRAAVEYSGATRPLVLLLHGFGQIWWAWRNQLGGIDPHRFRVVAVDLRGYGDTDKPPRGYDGWTLAGDVYGLIRALGHSEATLVGHADGGLGAWACAALHPRAVHKMVVIGSPHPRVLREDALRIRGDRRPFLREFLGNQVPRLAERALTRDDGAFIADMLSQRSGPAWRATDDFRTARELYRTAVQIPGVAHSSLEYRRWAFRSQFRPDGGRFGEEMESRIDTPVLALRGDQDPYIAAELVSPDATADYAADYRLVGVADSGHYAHEEQPDAVNTAITEFLTA</sequence>
<name>A0A916WWK8_9ACTN</name>